<dbReference type="STRING" id="418495.SAMN05216215_1006219"/>
<gene>
    <name evidence="1" type="ORF">SAMN05216215_1006219</name>
</gene>
<keyword evidence="2" id="KW-1185">Reference proteome</keyword>
<evidence type="ECO:0000313" key="1">
    <source>
        <dbReference type="EMBL" id="SDW97136.1"/>
    </source>
</evidence>
<protein>
    <recommendedName>
        <fullName evidence="3">Endonuclease YncB, thermonuclease family</fullName>
    </recommendedName>
</protein>
<accession>A0A1H2XW93</accession>
<dbReference type="EMBL" id="FNOK01000006">
    <property type="protein sequence ID" value="SDW97136.1"/>
    <property type="molecule type" value="Genomic_DNA"/>
</dbReference>
<organism evidence="1 2">
    <name type="scientific">Saccharopolyspora shandongensis</name>
    <dbReference type="NCBI Taxonomy" id="418495"/>
    <lineage>
        <taxon>Bacteria</taxon>
        <taxon>Bacillati</taxon>
        <taxon>Actinomycetota</taxon>
        <taxon>Actinomycetes</taxon>
        <taxon>Pseudonocardiales</taxon>
        <taxon>Pseudonocardiaceae</taxon>
        <taxon>Saccharopolyspora</taxon>
    </lineage>
</organism>
<sequence>MVGEAALGARAGLSGWKRSTADGAFTTVIRMTFTLIKGTFRIIGASPDGDSIRFYPTDPKAFAKAGLSVRLNSRGGAQLRLEGIDALETHYRPQARGSEMWHQPAELANAASEALLRHLGFTAFERNDNGAVTASTPEEAPGHILTRFADKYGRAVAFAFPGRRPGRSTDGGDVHLDPKALQASANQALLTAGLVYPTFYSKLFPDLRQSMAEAAIAARNAKQGVWATDATLEGLRVRSREQLQEEAVLLPKLFRRLADYFELEESGGASLGGFAEYLDTRDDRLFTVPDGHATELETLVEVRRQNIRLTVEPERIVFTEA</sequence>
<dbReference type="InterPro" id="IPR035437">
    <property type="entry name" value="SNase_OB-fold_sf"/>
</dbReference>
<dbReference type="SUPFAM" id="SSF50199">
    <property type="entry name" value="Staphylococcal nuclease"/>
    <property type="match status" value="1"/>
</dbReference>
<proteinExistence type="predicted"/>
<dbReference type="AlphaFoldDB" id="A0A1H2XW93"/>
<dbReference type="Proteomes" id="UP000199529">
    <property type="component" value="Unassembled WGS sequence"/>
</dbReference>
<evidence type="ECO:0008006" key="3">
    <source>
        <dbReference type="Google" id="ProtNLM"/>
    </source>
</evidence>
<reference evidence="2" key="1">
    <citation type="submission" date="2016-10" db="EMBL/GenBank/DDBJ databases">
        <authorList>
            <person name="Varghese N."/>
            <person name="Submissions S."/>
        </authorList>
    </citation>
    <scope>NUCLEOTIDE SEQUENCE [LARGE SCALE GENOMIC DNA]</scope>
    <source>
        <strain evidence="2">CGMCC 4.3530</strain>
    </source>
</reference>
<dbReference type="Gene3D" id="2.40.50.90">
    <property type="match status" value="1"/>
</dbReference>
<name>A0A1H2XW93_9PSEU</name>
<evidence type="ECO:0000313" key="2">
    <source>
        <dbReference type="Proteomes" id="UP000199529"/>
    </source>
</evidence>